<feature type="compositionally biased region" description="Polar residues" evidence="1">
    <location>
        <begin position="49"/>
        <end position="61"/>
    </location>
</feature>
<dbReference type="PROSITE" id="PS51257">
    <property type="entry name" value="PROKAR_LIPOPROTEIN"/>
    <property type="match status" value="1"/>
</dbReference>
<dbReference type="Proteomes" id="UP000317238">
    <property type="component" value="Unassembled WGS sequence"/>
</dbReference>
<organism evidence="2 3">
    <name type="scientific">Crateriforma conspicua</name>
    <dbReference type="NCBI Taxonomy" id="2527996"/>
    <lineage>
        <taxon>Bacteria</taxon>
        <taxon>Pseudomonadati</taxon>
        <taxon>Planctomycetota</taxon>
        <taxon>Planctomycetia</taxon>
        <taxon>Planctomycetales</taxon>
        <taxon>Planctomycetaceae</taxon>
        <taxon>Crateriforma</taxon>
    </lineage>
</organism>
<evidence type="ECO:0000313" key="3">
    <source>
        <dbReference type="Proteomes" id="UP000317238"/>
    </source>
</evidence>
<proteinExistence type="predicted"/>
<accession>A0A5C5YAC9</accession>
<dbReference type="RefSeq" id="WP_146440430.1">
    <property type="nucleotide sequence ID" value="NZ_SJPL01000001.1"/>
</dbReference>
<dbReference type="PANTHER" id="PTHR37841">
    <property type="entry name" value="GLR2918 PROTEIN"/>
    <property type="match status" value="1"/>
</dbReference>
<keyword evidence="3" id="KW-1185">Reference proteome</keyword>
<evidence type="ECO:0000313" key="2">
    <source>
        <dbReference type="EMBL" id="TWT72656.1"/>
    </source>
</evidence>
<reference evidence="2 3" key="1">
    <citation type="submission" date="2019-02" db="EMBL/GenBank/DDBJ databases">
        <title>Deep-cultivation of Planctomycetes and their phenomic and genomic characterization uncovers novel biology.</title>
        <authorList>
            <person name="Wiegand S."/>
            <person name="Jogler M."/>
            <person name="Boedeker C."/>
            <person name="Pinto D."/>
            <person name="Vollmers J."/>
            <person name="Rivas-Marin E."/>
            <person name="Kohn T."/>
            <person name="Peeters S.H."/>
            <person name="Heuer A."/>
            <person name="Rast P."/>
            <person name="Oberbeckmann S."/>
            <person name="Bunk B."/>
            <person name="Jeske O."/>
            <person name="Meyerdierks A."/>
            <person name="Storesund J.E."/>
            <person name="Kallscheuer N."/>
            <person name="Luecker S."/>
            <person name="Lage O.M."/>
            <person name="Pohl T."/>
            <person name="Merkel B.J."/>
            <person name="Hornburger P."/>
            <person name="Mueller R.-W."/>
            <person name="Bruemmer F."/>
            <person name="Labrenz M."/>
            <person name="Spormann A.M."/>
            <person name="Op Den Camp H."/>
            <person name="Overmann J."/>
            <person name="Amann R."/>
            <person name="Jetten M.S.M."/>
            <person name="Mascher T."/>
            <person name="Medema M.H."/>
            <person name="Devos D.P."/>
            <person name="Kaster A.-K."/>
            <person name="Ovreas L."/>
            <person name="Rohde M."/>
            <person name="Galperin M.Y."/>
            <person name="Jogler C."/>
        </authorList>
    </citation>
    <scope>NUCLEOTIDE SEQUENCE [LARGE SCALE GENOMIC DNA]</scope>
    <source>
        <strain evidence="2 3">Pan14r</strain>
    </source>
</reference>
<name>A0A5C5YAC9_9PLAN</name>
<dbReference type="Pfam" id="PF14903">
    <property type="entry name" value="WG_beta_rep"/>
    <property type="match status" value="6"/>
</dbReference>
<dbReference type="OrthoDB" id="210273at2"/>
<dbReference type="AlphaFoldDB" id="A0A5C5YAC9"/>
<evidence type="ECO:0000256" key="1">
    <source>
        <dbReference type="SAM" id="MobiDB-lite"/>
    </source>
</evidence>
<dbReference type="EMBL" id="SJPL01000001">
    <property type="protein sequence ID" value="TWT72656.1"/>
    <property type="molecule type" value="Genomic_DNA"/>
</dbReference>
<protein>
    <submittedName>
        <fullName evidence="2">KWG Leptospira</fullName>
    </submittedName>
</protein>
<comment type="caution">
    <text evidence="2">The sequence shown here is derived from an EMBL/GenBank/DDBJ whole genome shotgun (WGS) entry which is preliminary data.</text>
</comment>
<feature type="region of interest" description="Disordered" evidence="1">
    <location>
        <begin position="40"/>
        <end position="61"/>
    </location>
</feature>
<gene>
    <name evidence="2" type="ORF">Pan14r_49760</name>
</gene>
<sequence>MEAFPRRPGYAKRYLHTMMLRIFLVTTVISVAGCSQFDDSLASRDGTQDDSTQATSEQRNMTSANYEPKLWRISVEGKWGFIDATGAVKIEPQFSKAEPFSEGLALVSVPGTSEADLAFERSYDGFIDESGEFVIPAEFPTFYENREVYDQYGYSSFEDGVAVVRDATSSDGIRGLIDRTGNLVAPMRFHSLDDFGEGLCGFEIHPELEYDRQKFERGYMDYRGKVVLRPDGFLYGSGFSEGRAVINVRNDEGDHELMIDREGNVVVGPGEYTAISGIQGGLSRVVKDGEVGLIDRDGRVVIPIGEYDQITEPDPGTTYIGEKDGVFYAISSDVKPTRLPDFGDEPMRFRGDLIWIRSDGNKDGFANADGTIIIAPVFDDLSYSFDGELCKFYRGSEQGYVNRSGKIVWSTKNWELPLQYSIREPLQSYLPDFGLEAMPLSYNWDCENAIVFVCDGKLEQLRNYYLGKRSNAVEVNDYTDYETEPGKLDMMISFDSVAYLEIFAMYGDQESKDAEGTDGFVSFYHCNNMGELRKKFPGKTIGIILEN</sequence>
<dbReference type="InterPro" id="IPR032774">
    <property type="entry name" value="WG_beta_rep"/>
</dbReference>
<dbReference type="PANTHER" id="PTHR37841:SF1">
    <property type="entry name" value="DUF3298 DOMAIN-CONTAINING PROTEIN"/>
    <property type="match status" value="1"/>
</dbReference>